<dbReference type="SUPFAM" id="SSF51735">
    <property type="entry name" value="NAD(P)-binding Rossmann-fold domains"/>
    <property type="match status" value="1"/>
</dbReference>
<dbReference type="InterPro" id="IPR036291">
    <property type="entry name" value="NAD(P)-bd_dom_sf"/>
</dbReference>
<organism evidence="1 2">
    <name type="scientific">Bondarzewia mesenterica</name>
    <dbReference type="NCBI Taxonomy" id="1095465"/>
    <lineage>
        <taxon>Eukaryota</taxon>
        <taxon>Fungi</taxon>
        <taxon>Dikarya</taxon>
        <taxon>Basidiomycota</taxon>
        <taxon>Agaricomycotina</taxon>
        <taxon>Agaricomycetes</taxon>
        <taxon>Russulales</taxon>
        <taxon>Bondarzewiaceae</taxon>
        <taxon>Bondarzewia</taxon>
    </lineage>
</organism>
<accession>A0A4S4M217</accession>
<reference evidence="1 2" key="1">
    <citation type="submission" date="2019-02" db="EMBL/GenBank/DDBJ databases">
        <title>Genome sequencing of the rare red list fungi Bondarzewia mesenterica.</title>
        <authorList>
            <person name="Buettner E."/>
            <person name="Kellner H."/>
        </authorList>
    </citation>
    <scope>NUCLEOTIDE SEQUENCE [LARGE SCALE GENOMIC DNA]</scope>
    <source>
        <strain evidence="1 2">DSM 108281</strain>
    </source>
</reference>
<evidence type="ECO:0000313" key="1">
    <source>
        <dbReference type="EMBL" id="THH19126.1"/>
    </source>
</evidence>
<keyword evidence="2" id="KW-1185">Reference proteome</keyword>
<dbReference type="AlphaFoldDB" id="A0A4S4M217"/>
<evidence type="ECO:0000313" key="2">
    <source>
        <dbReference type="Proteomes" id="UP000310158"/>
    </source>
</evidence>
<protein>
    <submittedName>
        <fullName evidence="1">Uncharacterized protein</fullName>
    </submittedName>
</protein>
<dbReference type="Gene3D" id="3.40.50.720">
    <property type="entry name" value="NAD(P)-binding Rossmann-like Domain"/>
    <property type="match status" value="1"/>
</dbReference>
<dbReference type="Proteomes" id="UP000310158">
    <property type="component" value="Unassembled WGS sequence"/>
</dbReference>
<proteinExistence type="predicted"/>
<dbReference type="OrthoDB" id="430436at2759"/>
<gene>
    <name evidence="1" type="ORF">EW146_g1966</name>
</gene>
<comment type="caution">
    <text evidence="1">The sequence shown here is derived from an EMBL/GenBank/DDBJ whole genome shotgun (WGS) entry which is preliminary data.</text>
</comment>
<name>A0A4S4M217_9AGAM</name>
<dbReference type="EMBL" id="SGPL01000054">
    <property type="protein sequence ID" value="THH19126.1"/>
    <property type="molecule type" value="Genomic_DNA"/>
</dbReference>
<sequence>MGTSLKSASSKKFFEKIDREYIVNAARAACTDDANQRLVYLSAGTADAHAYALYWRSKVLTQQALASLGYGAMLVHRLGYLKNAQCPEFRMLGAIVA</sequence>